<evidence type="ECO:0000313" key="2">
    <source>
        <dbReference type="EMBL" id="PLW22337.1"/>
    </source>
</evidence>
<proteinExistence type="predicted"/>
<gene>
    <name evidence="2" type="ORF">PCASD_11172</name>
</gene>
<sequence length="104" mass="11688">MLQRRMTCHSLGDFSSSAAQLCCKLQSAVTSSGSLKKFPDSNYLNYNRFHQCLYFANVPDAPSAKSPTQTEKYKMDDSLRVKNTSEPETKIDLSTYSTKESTDD</sequence>
<feature type="compositionally biased region" description="Basic and acidic residues" evidence="1">
    <location>
        <begin position="71"/>
        <end position="91"/>
    </location>
</feature>
<comment type="caution">
    <text evidence="2">The sequence shown here is derived from an EMBL/GenBank/DDBJ whole genome shotgun (WGS) entry which is preliminary data.</text>
</comment>
<evidence type="ECO:0000313" key="3">
    <source>
        <dbReference type="Proteomes" id="UP000235392"/>
    </source>
</evidence>
<protein>
    <submittedName>
        <fullName evidence="2">Uncharacterized protein</fullName>
    </submittedName>
</protein>
<dbReference type="AlphaFoldDB" id="A0A2N5T9Z5"/>
<dbReference type="Proteomes" id="UP000235392">
    <property type="component" value="Unassembled WGS sequence"/>
</dbReference>
<feature type="region of interest" description="Disordered" evidence="1">
    <location>
        <begin position="60"/>
        <end position="104"/>
    </location>
</feature>
<organism evidence="2 3">
    <name type="scientific">Puccinia coronata f. sp. avenae</name>
    <dbReference type="NCBI Taxonomy" id="200324"/>
    <lineage>
        <taxon>Eukaryota</taxon>
        <taxon>Fungi</taxon>
        <taxon>Dikarya</taxon>
        <taxon>Basidiomycota</taxon>
        <taxon>Pucciniomycotina</taxon>
        <taxon>Pucciniomycetes</taxon>
        <taxon>Pucciniales</taxon>
        <taxon>Pucciniaceae</taxon>
        <taxon>Puccinia</taxon>
    </lineage>
</organism>
<name>A0A2N5T9Z5_9BASI</name>
<reference evidence="2 3" key="1">
    <citation type="submission" date="2017-11" db="EMBL/GenBank/DDBJ databases">
        <title>De novo assembly and phasing of dikaryotic genomes from two isolates of Puccinia coronata f. sp. avenae, the causal agent of oat crown rust.</title>
        <authorList>
            <person name="Miller M.E."/>
            <person name="Zhang Y."/>
            <person name="Omidvar V."/>
            <person name="Sperschneider J."/>
            <person name="Schwessinger B."/>
            <person name="Raley C."/>
            <person name="Palmer J.M."/>
            <person name="Garnica D."/>
            <person name="Upadhyaya N."/>
            <person name="Rathjen J."/>
            <person name="Taylor J.M."/>
            <person name="Park R.F."/>
            <person name="Dodds P.N."/>
            <person name="Hirsch C.D."/>
            <person name="Kianian S.F."/>
            <person name="Figueroa M."/>
        </authorList>
    </citation>
    <scope>NUCLEOTIDE SEQUENCE [LARGE SCALE GENOMIC DNA]</scope>
    <source>
        <strain evidence="2">12SD80</strain>
    </source>
</reference>
<feature type="compositionally biased region" description="Polar residues" evidence="1">
    <location>
        <begin position="92"/>
        <end position="104"/>
    </location>
</feature>
<accession>A0A2N5T9Z5</accession>
<dbReference type="EMBL" id="PGCI01000667">
    <property type="protein sequence ID" value="PLW22337.1"/>
    <property type="molecule type" value="Genomic_DNA"/>
</dbReference>
<evidence type="ECO:0000256" key="1">
    <source>
        <dbReference type="SAM" id="MobiDB-lite"/>
    </source>
</evidence>